<evidence type="ECO:0000313" key="3">
    <source>
        <dbReference type="RefSeq" id="XP_056698080.1"/>
    </source>
</evidence>
<organism evidence="2 3">
    <name type="scientific">Spinacia oleracea</name>
    <name type="common">Spinach</name>
    <dbReference type="NCBI Taxonomy" id="3562"/>
    <lineage>
        <taxon>Eukaryota</taxon>
        <taxon>Viridiplantae</taxon>
        <taxon>Streptophyta</taxon>
        <taxon>Embryophyta</taxon>
        <taxon>Tracheophyta</taxon>
        <taxon>Spermatophyta</taxon>
        <taxon>Magnoliopsida</taxon>
        <taxon>eudicotyledons</taxon>
        <taxon>Gunneridae</taxon>
        <taxon>Pentapetalae</taxon>
        <taxon>Caryophyllales</taxon>
        <taxon>Chenopodiaceae</taxon>
        <taxon>Chenopodioideae</taxon>
        <taxon>Anserineae</taxon>
        <taxon>Spinacia</taxon>
    </lineage>
</organism>
<accession>A0ABM3RR33</accession>
<dbReference type="Proteomes" id="UP000813463">
    <property type="component" value="Chromosome 4"/>
</dbReference>
<feature type="domain" description="Endonuclease/exonuclease/phosphatase" evidence="1">
    <location>
        <begin position="4"/>
        <end position="192"/>
    </location>
</feature>
<gene>
    <name evidence="3" type="primary">LOC110788212</name>
</gene>
<name>A0ABM3RR33_SPIOL</name>
<protein>
    <recommendedName>
        <fullName evidence="1">Endonuclease/exonuclease/phosphatase domain-containing protein</fullName>
    </recommendedName>
</protein>
<reference evidence="3" key="2">
    <citation type="submission" date="2025-08" db="UniProtKB">
        <authorList>
            <consortium name="RefSeq"/>
        </authorList>
    </citation>
    <scope>IDENTIFICATION</scope>
    <source>
        <tissue evidence="3">Leaf</tissue>
    </source>
</reference>
<proteinExistence type="predicted"/>
<dbReference type="InterPro" id="IPR005135">
    <property type="entry name" value="Endo/exonuclease/phosphatase"/>
</dbReference>
<evidence type="ECO:0000259" key="1">
    <source>
        <dbReference type="Pfam" id="PF03372"/>
    </source>
</evidence>
<dbReference type="InterPro" id="IPR036691">
    <property type="entry name" value="Endo/exonu/phosph_ase_sf"/>
</dbReference>
<dbReference type="PANTHER" id="PTHR33710">
    <property type="entry name" value="BNAC02G09200D PROTEIN"/>
    <property type="match status" value="1"/>
</dbReference>
<evidence type="ECO:0000313" key="2">
    <source>
        <dbReference type="Proteomes" id="UP000813463"/>
    </source>
</evidence>
<dbReference type="Pfam" id="PF03372">
    <property type="entry name" value="Exo_endo_phos"/>
    <property type="match status" value="1"/>
</dbReference>
<dbReference type="GeneID" id="110788212"/>
<dbReference type="SUPFAM" id="SSF56219">
    <property type="entry name" value="DNase I-like"/>
    <property type="match status" value="1"/>
</dbReference>
<sequence>MNICSWNVRGMNDPSKVVEIKKFLSHNNVSVVALVETKVKVTNSEKVQKKFGNNWRWVMNYTNSPRGRVWIDQMIHGCITAKKGKFSTSFTVVYGLHSIDTRKSMWTDLTQLSSVTLGSWLVMGDFNSVLYSGDRANGNAVNHAETRDFEGNKGQGQSRICSRIDKVFGNTDWHSTFLDVVVDYMNPGISDHPPLVLSCNINMKTGGRPFKFFNYMAEHGDFMKFVQEGWNVTVSGTPMFTLWQKMKAIKGGLKVLHHRDFARLEEKIALLRQELDGIQTQLATSYTDNHLQNQEKECDIFPPECSLKLKKFLKVQESSYKQKSRIQWLKEGDANTKFFFSAMKEMIARNSIDVLYSATGEKLESTDAIKEEIKGFYVNLIVRKGNQLSSAAAEDLIQPVTNLEIDAALKGIDSNKAPGIDGFNSLFFKKTWGIVKEDVYAAVKHFFLTGNMLKQVNNTV</sequence>
<dbReference type="RefSeq" id="XP_056698080.1">
    <property type="nucleotide sequence ID" value="XM_056842102.1"/>
</dbReference>
<dbReference type="Gene3D" id="3.60.10.10">
    <property type="entry name" value="Endonuclease/exonuclease/phosphatase"/>
    <property type="match status" value="1"/>
</dbReference>
<keyword evidence="2" id="KW-1185">Reference proteome</keyword>
<reference evidence="2" key="1">
    <citation type="journal article" date="2021" name="Nat. Commun.">
        <title>Genomic analyses provide insights into spinach domestication and the genetic basis of agronomic traits.</title>
        <authorList>
            <person name="Cai X."/>
            <person name="Sun X."/>
            <person name="Xu C."/>
            <person name="Sun H."/>
            <person name="Wang X."/>
            <person name="Ge C."/>
            <person name="Zhang Z."/>
            <person name="Wang Q."/>
            <person name="Fei Z."/>
            <person name="Jiao C."/>
            <person name="Wang Q."/>
        </authorList>
    </citation>
    <scope>NUCLEOTIDE SEQUENCE [LARGE SCALE GENOMIC DNA]</scope>
    <source>
        <strain evidence="2">cv. Varoflay</strain>
    </source>
</reference>
<dbReference type="PANTHER" id="PTHR33710:SF80">
    <property type="entry name" value="ENDONUCLEASE_EXONUCLEASE_PHOSPHATASE"/>
    <property type="match status" value="1"/>
</dbReference>